<dbReference type="Gene3D" id="3.40.50.2000">
    <property type="entry name" value="Glycogen Phosphorylase B"/>
    <property type="match status" value="2"/>
</dbReference>
<comment type="caution">
    <text evidence="1">The sequence shown here is derived from an EMBL/GenBank/DDBJ whole genome shotgun (WGS) entry which is preliminary data.</text>
</comment>
<dbReference type="AlphaFoldDB" id="A0A495P6T8"/>
<organism evidence="1 2">
    <name type="scientific">Gillisia mitskevichiae</name>
    <dbReference type="NCBI Taxonomy" id="270921"/>
    <lineage>
        <taxon>Bacteria</taxon>
        <taxon>Pseudomonadati</taxon>
        <taxon>Bacteroidota</taxon>
        <taxon>Flavobacteriia</taxon>
        <taxon>Flavobacteriales</taxon>
        <taxon>Flavobacteriaceae</taxon>
        <taxon>Gillisia</taxon>
    </lineage>
</organism>
<reference evidence="1 2" key="1">
    <citation type="submission" date="2018-10" db="EMBL/GenBank/DDBJ databases">
        <title>Genomic Encyclopedia of Archaeal and Bacterial Type Strains, Phase II (KMG-II): from individual species to whole genera.</title>
        <authorList>
            <person name="Goeker M."/>
        </authorList>
    </citation>
    <scope>NUCLEOTIDE SEQUENCE [LARGE SCALE GENOMIC DNA]</scope>
    <source>
        <strain evidence="1 2">DSM 19839</strain>
    </source>
</reference>
<dbReference type="Proteomes" id="UP000276282">
    <property type="component" value="Unassembled WGS sequence"/>
</dbReference>
<dbReference type="RefSeq" id="WP_121346588.1">
    <property type="nucleotide sequence ID" value="NZ_RBLG01000004.1"/>
</dbReference>
<sequence>MNNEIKILILGIGQSNFLNQLYGEIIKKDDNLKFSIDKYSDLSNGKVETLNLPYEEFYDFKSELIPKWELRKTILDFSKTKFFWQIIFFEISQRKSSKEIKNLLFDFAKAKYRVENFINILDLDIVHFHFCVPENLKEIYFLNSKIKTICTFWGSDLMRATGVSNVFYVKKALEISNVITVQTPELSEILYCKYGRKFSLKLTNLLFTLGINIFNEIDVYREDIAILNDFKKRHSIPLDKIVVALGHNAFSENNHLLMIEQIKTLPKIVSCKFAFLIHLGYGGNKKYINSLQEIAGIELELHFIIITEFFNAKETALLRLITDLLIQMPISDALSAAMTEVLYAGNTALAGAWLPYGILRRNGVSFLEIENFSELPKTLEMFSLNHHNINNGNSNNCKSLKNLIFPEKTTPVWIRLFEKLVY</sequence>
<evidence type="ECO:0008006" key="3">
    <source>
        <dbReference type="Google" id="ProtNLM"/>
    </source>
</evidence>
<dbReference type="EMBL" id="RBLG01000004">
    <property type="protein sequence ID" value="RKS45128.1"/>
    <property type="molecule type" value="Genomic_DNA"/>
</dbReference>
<gene>
    <name evidence="1" type="ORF">BC962_2804</name>
</gene>
<proteinExistence type="predicted"/>
<accession>A0A495P6T8</accession>
<evidence type="ECO:0000313" key="1">
    <source>
        <dbReference type="EMBL" id="RKS45128.1"/>
    </source>
</evidence>
<protein>
    <recommendedName>
        <fullName evidence="3">Glycosyltransferase involved in cell wall biosynthesis</fullName>
    </recommendedName>
</protein>
<evidence type="ECO:0000313" key="2">
    <source>
        <dbReference type="Proteomes" id="UP000276282"/>
    </source>
</evidence>
<keyword evidence="2" id="KW-1185">Reference proteome</keyword>
<name>A0A495P6T8_9FLAO</name>
<dbReference type="SUPFAM" id="SSF53756">
    <property type="entry name" value="UDP-Glycosyltransferase/glycogen phosphorylase"/>
    <property type="match status" value="1"/>
</dbReference>
<dbReference type="OrthoDB" id="1778378at2"/>